<dbReference type="PANTHER" id="PTHR10196">
    <property type="entry name" value="SUGAR KINASE"/>
    <property type="match status" value="1"/>
</dbReference>
<dbReference type="GO" id="GO:0005829">
    <property type="term" value="C:cytosol"/>
    <property type="evidence" value="ECO:0007669"/>
    <property type="project" value="TreeGrafter"/>
</dbReference>
<dbReference type="PANTHER" id="PTHR10196:SF93">
    <property type="entry name" value="L-RHAMNULOKINASE"/>
    <property type="match status" value="1"/>
</dbReference>
<dbReference type="GO" id="GO:0006071">
    <property type="term" value="P:glycerol metabolic process"/>
    <property type="evidence" value="ECO:0007669"/>
    <property type="project" value="TreeGrafter"/>
</dbReference>
<dbReference type="AlphaFoldDB" id="A0A344L1Y0"/>
<dbReference type="KEGG" id="aab:A4R43_05525"/>
<keyword evidence="4 10" id="KW-0418">Kinase</keyword>
<keyword evidence="2" id="KW-0808">Transferase</keyword>
<protein>
    <submittedName>
        <fullName evidence="10">Carbohydrate kinase</fullName>
    </submittedName>
</protein>
<dbReference type="Gene3D" id="3.30.420.40">
    <property type="match status" value="2"/>
</dbReference>
<dbReference type="RefSeq" id="WP_113691323.1">
    <property type="nucleotide sequence ID" value="NZ_CP015163.1"/>
</dbReference>
<keyword evidence="7" id="KW-0684">Rhamnose metabolism</keyword>
<feature type="domain" description="Carbohydrate kinase FGGY N-terminal" evidence="8">
    <location>
        <begin position="7"/>
        <end position="208"/>
    </location>
</feature>
<dbReference type="Pfam" id="PF00370">
    <property type="entry name" value="FGGY_N"/>
    <property type="match status" value="1"/>
</dbReference>
<feature type="domain" description="Carbohydrate kinase FGGY C-terminal" evidence="9">
    <location>
        <begin position="239"/>
        <end position="426"/>
    </location>
</feature>
<comment type="similarity">
    <text evidence="1">Belongs to the FGGY kinase family.</text>
</comment>
<reference evidence="10 11" key="1">
    <citation type="submission" date="2016-04" db="EMBL/GenBank/DDBJ databases">
        <title>Complete genome sequence and analysis of deep-sea sediment isolate, Amycolatopsis sp. WP1.</title>
        <authorList>
            <person name="Wang H."/>
            <person name="Chen S."/>
            <person name="Wu Q."/>
        </authorList>
    </citation>
    <scope>NUCLEOTIDE SEQUENCE [LARGE SCALE GENOMIC DNA]</scope>
    <source>
        <strain evidence="10 11">WP1</strain>
    </source>
</reference>
<evidence type="ECO:0000256" key="6">
    <source>
        <dbReference type="ARBA" id="ARBA00023157"/>
    </source>
</evidence>
<dbReference type="InterPro" id="IPR018484">
    <property type="entry name" value="FGGY_N"/>
</dbReference>
<name>A0A344L1Y0_9PSEU</name>
<evidence type="ECO:0000256" key="4">
    <source>
        <dbReference type="ARBA" id="ARBA00022777"/>
    </source>
</evidence>
<evidence type="ECO:0000256" key="3">
    <source>
        <dbReference type="ARBA" id="ARBA00022741"/>
    </source>
</evidence>
<organism evidence="10 11">
    <name type="scientific">Amycolatopsis albispora</name>
    <dbReference type="NCBI Taxonomy" id="1804986"/>
    <lineage>
        <taxon>Bacteria</taxon>
        <taxon>Bacillati</taxon>
        <taxon>Actinomycetota</taxon>
        <taxon>Actinomycetes</taxon>
        <taxon>Pseudonocardiales</taxon>
        <taxon>Pseudonocardiaceae</taxon>
        <taxon>Amycolatopsis</taxon>
    </lineage>
</organism>
<dbReference type="InterPro" id="IPR018485">
    <property type="entry name" value="FGGY_C"/>
</dbReference>
<dbReference type="InterPro" id="IPR043129">
    <property type="entry name" value="ATPase_NBD"/>
</dbReference>
<keyword evidence="6" id="KW-1015">Disulfide bond</keyword>
<evidence type="ECO:0000256" key="7">
    <source>
        <dbReference type="ARBA" id="ARBA00023308"/>
    </source>
</evidence>
<evidence type="ECO:0000256" key="1">
    <source>
        <dbReference type="ARBA" id="ARBA00009156"/>
    </source>
</evidence>
<accession>A0A344L1Y0</accession>
<evidence type="ECO:0000313" key="11">
    <source>
        <dbReference type="Proteomes" id="UP000250434"/>
    </source>
</evidence>
<evidence type="ECO:0000256" key="5">
    <source>
        <dbReference type="ARBA" id="ARBA00022840"/>
    </source>
</evidence>
<sequence length="452" mass="48038">MAEVFAAVDLGASSGRVVTGRFGDGGLELAEVHRFPNEPVRCRGTLRWDIRSLYKGLTDGLRAAVERHGELSGIGIDTWAVDYGLLDASGTLLADPAHYRDTRTAAGVDRVHAVVPPARLYATTGIQFQPFNTVFQLAAEELAAVSSVVLIPDLLSYWLTGELGTERTNASTTGLLDPRTGEWSAELFGELGLRQDLFPPLRDPGVAAGSYEGCPVYTVGSHDTASAVVAVPAASDRFAYISCGTWSLVGLELDEPVLTEQARLANFTNERGVDGKIRFLRNVMGLWLLQEVQRELGLGLGYLLDAAARSAPGRSVVDATDPRFLPPGGMAARITAACRETGQPEPRDPGELARCVLDSLAVAYREAIADATRLSGHQVDAIHLVGGGARNELLCRLTAEACGVPVYAGPTEATAAGNLLVQARAAGALDGSLQDLRTLLRATHPPHPHHPE</sequence>
<dbReference type="EMBL" id="CP015163">
    <property type="protein sequence ID" value="AXB42054.1"/>
    <property type="molecule type" value="Genomic_DNA"/>
</dbReference>
<gene>
    <name evidence="10" type="ORF">A4R43_05525</name>
</gene>
<keyword evidence="3" id="KW-0547">Nucleotide-binding</keyword>
<evidence type="ECO:0000259" key="9">
    <source>
        <dbReference type="Pfam" id="PF02782"/>
    </source>
</evidence>
<proteinExistence type="inferred from homology"/>
<evidence type="ECO:0000313" key="10">
    <source>
        <dbReference type="EMBL" id="AXB42054.1"/>
    </source>
</evidence>
<dbReference type="GO" id="GO:0005524">
    <property type="term" value="F:ATP binding"/>
    <property type="evidence" value="ECO:0007669"/>
    <property type="project" value="UniProtKB-KW"/>
</dbReference>
<evidence type="ECO:0000259" key="8">
    <source>
        <dbReference type="Pfam" id="PF00370"/>
    </source>
</evidence>
<dbReference type="GO" id="GO:0019301">
    <property type="term" value="P:rhamnose catabolic process"/>
    <property type="evidence" value="ECO:0007669"/>
    <property type="project" value="InterPro"/>
</dbReference>
<keyword evidence="5" id="KW-0067">ATP-binding</keyword>
<dbReference type="InterPro" id="IPR013449">
    <property type="entry name" value="Rhamnulokinase"/>
</dbReference>
<dbReference type="GO" id="GO:0004370">
    <property type="term" value="F:glycerol kinase activity"/>
    <property type="evidence" value="ECO:0007669"/>
    <property type="project" value="TreeGrafter"/>
</dbReference>
<dbReference type="Proteomes" id="UP000250434">
    <property type="component" value="Chromosome"/>
</dbReference>
<dbReference type="CDD" id="cd07771">
    <property type="entry name" value="ASKHA_NBD_FGGY_RhaB-like"/>
    <property type="match status" value="1"/>
</dbReference>
<dbReference type="SUPFAM" id="SSF53067">
    <property type="entry name" value="Actin-like ATPase domain"/>
    <property type="match status" value="2"/>
</dbReference>
<dbReference type="GO" id="GO:0008993">
    <property type="term" value="F:rhamnulokinase activity"/>
    <property type="evidence" value="ECO:0007669"/>
    <property type="project" value="InterPro"/>
</dbReference>
<dbReference type="OrthoDB" id="9761504at2"/>
<dbReference type="Pfam" id="PF02782">
    <property type="entry name" value="FGGY_C"/>
    <property type="match status" value="1"/>
</dbReference>
<evidence type="ECO:0000256" key="2">
    <source>
        <dbReference type="ARBA" id="ARBA00022679"/>
    </source>
</evidence>
<keyword evidence="11" id="KW-1185">Reference proteome</keyword>